<dbReference type="EMBL" id="BMOL01000033">
    <property type="protein sequence ID" value="GGL94423.1"/>
    <property type="molecule type" value="Genomic_DNA"/>
</dbReference>
<evidence type="ECO:0008006" key="3">
    <source>
        <dbReference type="Google" id="ProtNLM"/>
    </source>
</evidence>
<evidence type="ECO:0000313" key="2">
    <source>
        <dbReference type="Proteomes" id="UP000639973"/>
    </source>
</evidence>
<proteinExistence type="predicted"/>
<dbReference type="RefSeq" id="WP_188974280.1">
    <property type="nucleotide sequence ID" value="NZ_BMOL01000033.1"/>
</dbReference>
<protein>
    <recommendedName>
        <fullName evidence="3">ABM domain-containing protein</fullName>
    </recommendedName>
</protein>
<sequence length="104" mass="11539">MKAIDQHVRVSYVEYAPGTLETVSKETDASLMALVRQQAGLIEFAIVQTGHDSRMVVGTWQSREHAEEWATKGMAWLTEVAKISEQVTFHVTYSGDVIIAENAS</sequence>
<gene>
    <name evidence="1" type="ORF">GCM10010840_35540</name>
</gene>
<dbReference type="Proteomes" id="UP000639973">
    <property type="component" value="Unassembled WGS sequence"/>
</dbReference>
<reference evidence="2" key="1">
    <citation type="journal article" date="2019" name="Int. J. Syst. Evol. Microbiol.">
        <title>The Global Catalogue of Microorganisms (GCM) 10K type strain sequencing project: providing services to taxonomists for standard genome sequencing and annotation.</title>
        <authorList>
            <consortium name="The Broad Institute Genomics Platform"/>
            <consortium name="The Broad Institute Genome Sequencing Center for Infectious Disease"/>
            <person name="Wu L."/>
            <person name="Ma J."/>
        </authorList>
    </citation>
    <scope>NUCLEOTIDE SEQUENCE [LARGE SCALE GENOMIC DNA]</scope>
    <source>
        <strain evidence="2">JCM 15442</strain>
    </source>
</reference>
<keyword evidence="2" id="KW-1185">Reference proteome</keyword>
<name>A0ABQ2GG29_9DEIO</name>
<accession>A0ABQ2GG29</accession>
<evidence type="ECO:0000313" key="1">
    <source>
        <dbReference type="EMBL" id="GGL94423.1"/>
    </source>
</evidence>
<comment type="caution">
    <text evidence="1">The sequence shown here is derived from an EMBL/GenBank/DDBJ whole genome shotgun (WGS) entry which is preliminary data.</text>
</comment>
<organism evidence="1 2">
    <name type="scientific">Deinococcus aerolatus</name>
    <dbReference type="NCBI Taxonomy" id="522487"/>
    <lineage>
        <taxon>Bacteria</taxon>
        <taxon>Thermotogati</taxon>
        <taxon>Deinococcota</taxon>
        <taxon>Deinococci</taxon>
        <taxon>Deinococcales</taxon>
        <taxon>Deinococcaceae</taxon>
        <taxon>Deinococcus</taxon>
    </lineage>
</organism>